<feature type="compositionally biased region" description="Basic and acidic residues" evidence="1">
    <location>
        <begin position="62"/>
        <end position="79"/>
    </location>
</feature>
<proteinExistence type="predicted"/>
<accession>A0A150H3F7</accession>
<evidence type="ECO:0000256" key="2">
    <source>
        <dbReference type="SAM" id="Phobius"/>
    </source>
</evidence>
<feature type="transmembrane region" description="Helical" evidence="2">
    <location>
        <begin position="287"/>
        <end position="305"/>
    </location>
</feature>
<evidence type="ECO:0000313" key="4">
    <source>
        <dbReference type="Proteomes" id="UP000075714"/>
    </source>
</evidence>
<dbReference type="OrthoDB" id="547828at2759"/>
<dbReference type="EMBL" id="LSYV01000002">
    <property type="protein sequence ID" value="KXZ56378.1"/>
    <property type="molecule type" value="Genomic_DNA"/>
</dbReference>
<protein>
    <submittedName>
        <fullName evidence="3">Uncharacterized protein</fullName>
    </submittedName>
</protein>
<keyword evidence="4" id="KW-1185">Reference proteome</keyword>
<feature type="region of interest" description="Disordered" evidence="1">
    <location>
        <begin position="107"/>
        <end position="126"/>
    </location>
</feature>
<feature type="transmembrane region" description="Helical" evidence="2">
    <location>
        <begin position="206"/>
        <end position="226"/>
    </location>
</feature>
<reference evidence="4" key="1">
    <citation type="journal article" date="2016" name="Nat. Commun.">
        <title>The Gonium pectorale genome demonstrates co-option of cell cycle regulation during the evolution of multicellularity.</title>
        <authorList>
            <person name="Hanschen E.R."/>
            <person name="Marriage T.N."/>
            <person name="Ferris P.J."/>
            <person name="Hamaji T."/>
            <person name="Toyoda A."/>
            <person name="Fujiyama A."/>
            <person name="Neme R."/>
            <person name="Noguchi H."/>
            <person name="Minakuchi Y."/>
            <person name="Suzuki M."/>
            <person name="Kawai-Toyooka H."/>
            <person name="Smith D.R."/>
            <person name="Sparks H."/>
            <person name="Anderson J."/>
            <person name="Bakaric R."/>
            <person name="Luria V."/>
            <person name="Karger A."/>
            <person name="Kirschner M.W."/>
            <person name="Durand P.M."/>
            <person name="Michod R.E."/>
            <person name="Nozaki H."/>
            <person name="Olson B.J."/>
        </authorList>
    </citation>
    <scope>NUCLEOTIDE SEQUENCE [LARGE SCALE GENOMIC DNA]</scope>
    <source>
        <strain evidence="4">NIES-2863</strain>
    </source>
</reference>
<organism evidence="3 4">
    <name type="scientific">Gonium pectorale</name>
    <name type="common">Green alga</name>
    <dbReference type="NCBI Taxonomy" id="33097"/>
    <lineage>
        <taxon>Eukaryota</taxon>
        <taxon>Viridiplantae</taxon>
        <taxon>Chlorophyta</taxon>
        <taxon>core chlorophytes</taxon>
        <taxon>Chlorophyceae</taxon>
        <taxon>CS clade</taxon>
        <taxon>Chlamydomonadales</taxon>
        <taxon>Volvocaceae</taxon>
        <taxon>Gonium</taxon>
    </lineage>
</organism>
<keyword evidence="2" id="KW-0472">Membrane</keyword>
<gene>
    <name evidence="3" type="ORF">GPECTOR_1g335</name>
</gene>
<name>A0A150H3F7_GONPE</name>
<feature type="transmembrane region" description="Helical" evidence="2">
    <location>
        <begin position="251"/>
        <end position="275"/>
    </location>
</feature>
<feature type="region of interest" description="Disordered" evidence="1">
    <location>
        <begin position="62"/>
        <end position="83"/>
    </location>
</feature>
<evidence type="ECO:0000256" key="1">
    <source>
        <dbReference type="SAM" id="MobiDB-lite"/>
    </source>
</evidence>
<comment type="caution">
    <text evidence="3">The sequence shown here is derived from an EMBL/GenBank/DDBJ whole genome shotgun (WGS) entry which is preliminary data.</text>
</comment>
<sequence>MESALMKRATSGVRCNFAGARGRRMSLAAVQQSVKEASTSTSAGPQEEIYIGFVKEEGFGSREGRQGRIIKDDPRKYPSRDAWGTGGWAGGEAGLWKLREEVISEKNKAKSKPASKPSSSAVPTSVPPGKEAIYVGFNKDELELRKSGAKGRVVVDDPRKYPGKEDIGPLAGVAGGFAGGEAGIKQFVATGDVKLRQPGEPGLKQFSPLTLAFFVALAGALGGLALDLLTDAGENAENVLLKAPIDEHTKLLLLSSIGLTGVSGFIVAAVAAIRSMQEKIQDIAKDATVSAAFILVVFLVAKGILDDL</sequence>
<evidence type="ECO:0000313" key="3">
    <source>
        <dbReference type="EMBL" id="KXZ56378.1"/>
    </source>
</evidence>
<feature type="compositionally biased region" description="Low complexity" evidence="1">
    <location>
        <begin position="112"/>
        <end position="126"/>
    </location>
</feature>
<dbReference type="AlphaFoldDB" id="A0A150H3F7"/>
<dbReference type="Proteomes" id="UP000075714">
    <property type="component" value="Unassembled WGS sequence"/>
</dbReference>
<keyword evidence="2" id="KW-0812">Transmembrane</keyword>
<keyword evidence="2" id="KW-1133">Transmembrane helix</keyword>